<dbReference type="Pfam" id="PF00106">
    <property type="entry name" value="adh_short"/>
    <property type="match status" value="1"/>
</dbReference>
<sequence>MTSRVWFITGASSGFGLFVAEKALENGERVVVATLRKPEVISDLATKYDELEMKTQKKQLLVLRPDVTIKEEISAAFIAAKQTFGRIDVVFNNAGIGLVSEVEGVTDVNARNLFKQALKYFRKNDPAGGLLINMSSMFGVDASPGVGLYAAAKFALDALTDSLVKELDPAWNINIMIFLHRPFQDQHGYGKEHLASIQVREAVVGLIRGDSPLYKDARKLIDRFWDLSKLEKPPYRVAFGEDAKAAFKARWATLKSDLEASEDGRKPSL</sequence>
<reference evidence="4" key="1">
    <citation type="submission" date="2020-05" db="EMBL/GenBank/DDBJ databases">
        <title>Mycena genomes resolve the evolution of fungal bioluminescence.</title>
        <authorList>
            <person name="Tsai I.J."/>
        </authorList>
    </citation>
    <scope>NUCLEOTIDE SEQUENCE</scope>
    <source>
        <strain evidence="4">160909Yilan</strain>
    </source>
</reference>
<dbReference type="InterPro" id="IPR051911">
    <property type="entry name" value="SDR_oxidoreductase"/>
</dbReference>
<dbReference type="PANTHER" id="PTHR43976">
    <property type="entry name" value="SHORT CHAIN DEHYDROGENASE"/>
    <property type="match status" value="1"/>
</dbReference>
<name>A0A8H7DBM5_9AGAR</name>
<dbReference type="Proteomes" id="UP000623467">
    <property type="component" value="Unassembled WGS sequence"/>
</dbReference>
<evidence type="ECO:0000256" key="1">
    <source>
        <dbReference type="ARBA" id="ARBA00006484"/>
    </source>
</evidence>
<dbReference type="SUPFAM" id="SSF51735">
    <property type="entry name" value="NAD(P)-binding Rossmann-fold domains"/>
    <property type="match status" value="1"/>
</dbReference>
<evidence type="ECO:0000313" key="4">
    <source>
        <dbReference type="EMBL" id="KAF7366867.1"/>
    </source>
</evidence>
<dbReference type="EMBL" id="JACAZH010000006">
    <property type="protein sequence ID" value="KAF7366867.1"/>
    <property type="molecule type" value="Genomic_DNA"/>
</dbReference>
<dbReference type="AlphaFoldDB" id="A0A8H7DBM5"/>
<dbReference type="InterPro" id="IPR002347">
    <property type="entry name" value="SDR_fam"/>
</dbReference>
<accession>A0A8H7DBM5</accession>
<gene>
    <name evidence="4" type="ORF">MSAN_00945400</name>
</gene>
<comment type="similarity">
    <text evidence="1 3">Belongs to the short-chain dehydrogenases/reductases (SDR) family.</text>
</comment>
<dbReference type="GO" id="GO:0016491">
    <property type="term" value="F:oxidoreductase activity"/>
    <property type="evidence" value="ECO:0007669"/>
    <property type="project" value="UniProtKB-KW"/>
</dbReference>
<keyword evidence="2" id="KW-0560">Oxidoreductase</keyword>
<evidence type="ECO:0000313" key="5">
    <source>
        <dbReference type="Proteomes" id="UP000623467"/>
    </source>
</evidence>
<keyword evidence="5" id="KW-1185">Reference proteome</keyword>
<dbReference type="PRINTS" id="PR00081">
    <property type="entry name" value="GDHRDH"/>
</dbReference>
<dbReference type="Gene3D" id="3.40.50.720">
    <property type="entry name" value="NAD(P)-binding Rossmann-like Domain"/>
    <property type="match status" value="1"/>
</dbReference>
<comment type="caution">
    <text evidence="4">The sequence shown here is derived from an EMBL/GenBank/DDBJ whole genome shotgun (WGS) entry which is preliminary data.</text>
</comment>
<proteinExistence type="inferred from homology"/>
<dbReference type="PRINTS" id="PR00080">
    <property type="entry name" value="SDRFAMILY"/>
</dbReference>
<protein>
    <submittedName>
        <fullName evidence="4">NAD(P)-binding protein</fullName>
    </submittedName>
</protein>
<evidence type="ECO:0000256" key="3">
    <source>
        <dbReference type="RuleBase" id="RU000363"/>
    </source>
</evidence>
<organism evidence="4 5">
    <name type="scientific">Mycena sanguinolenta</name>
    <dbReference type="NCBI Taxonomy" id="230812"/>
    <lineage>
        <taxon>Eukaryota</taxon>
        <taxon>Fungi</taxon>
        <taxon>Dikarya</taxon>
        <taxon>Basidiomycota</taxon>
        <taxon>Agaricomycotina</taxon>
        <taxon>Agaricomycetes</taxon>
        <taxon>Agaricomycetidae</taxon>
        <taxon>Agaricales</taxon>
        <taxon>Marasmiineae</taxon>
        <taxon>Mycenaceae</taxon>
        <taxon>Mycena</taxon>
    </lineage>
</organism>
<evidence type="ECO:0000256" key="2">
    <source>
        <dbReference type="ARBA" id="ARBA00023002"/>
    </source>
</evidence>
<dbReference type="PANTHER" id="PTHR43976:SF16">
    <property type="entry name" value="SHORT-CHAIN DEHYDROGENASE_REDUCTASE FAMILY PROTEIN"/>
    <property type="match status" value="1"/>
</dbReference>
<dbReference type="OrthoDB" id="1274115at2759"/>
<dbReference type="InterPro" id="IPR036291">
    <property type="entry name" value="NAD(P)-bd_dom_sf"/>
</dbReference>